<reference evidence="1" key="1">
    <citation type="submission" date="2018-02" db="EMBL/GenBank/DDBJ databases">
        <title>Rhizophora mucronata_Transcriptome.</title>
        <authorList>
            <person name="Meera S.P."/>
            <person name="Sreeshan A."/>
            <person name="Augustine A."/>
        </authorList>
    </citation>
    <scope>NUCLEOTIDE SEQUENCE</scope>
    <source>
        <tissue evidence="1">Leaf</tissue>
    </source>
</reference>
<accession>A0A2P2ITZ1</accession>
<evidence type="ECO:0000313" key="1">
    <source>
        <dbReference type="EMBL" id="MBW84699.1"/>
    </source>
</evidence>
<sequence>MHRHTDKIPHWDKRFLKSSNIYQNLKFLRQIQKNPFLFLSL</sequence>
<organism evidence="1">
    <name type="scientific">Rhizophora mucronata</name>
    <name type="common">Asiatic mangrove</name>
    <dbReference type="NCBI Taxonomy" id="61149"/>
    <lineage>
        <taxon>Eukaryota</taxon>
        <taxon>Viridiplantae</taxon>
        <taxon>Streptophyta</taxon>
        <taxon>Embryophyta</taxon>
        <taxon>Tracheophyta</taxon>
        <taxon>Spermatophyta</taxon>
        <taxon>Magnoliopsida</taxon>
        <taxon>eudicotyledons</taxon>
        <taxon>Gunneridae</taxon>
        <taxon>Pentapetalae</taxon>
        <taxon>rosids</taxon>
        <taxon>fabids</taxon>
        <taxon>Malpighiales</taxon>
        <taxon>Rhizophoraceae</taxon>
        <taxon>Rhizophora</taxon>
    </lineage>
</organism>
<proteinExistence type="predicted"/>
<name>A0A2P2ITZ1_RHIMU</name>
<dbReference type="AlphaFoldDB" id="A0A2P2ITZ1"/>
<protein>
    <submittedName>
        <fullName evidence="1">Uncharacterized protein</fullName>
    </submittedName>
</protein>
<dbReference type="EMBL" id="GGEC01004216">
    <property type="protein sequence ID" value="MBW84699.1"/>
    <property type="molecule type" value="Transcribed_RNA"/>
</dbReference>